<sequence>MLSNNSKHISIMSNGTNIDVAGAINTLTETFGKLFQMQLDVANTALKALADVAEPLGKTATDLVGNFAGAATQILQSVSAAIAPKK</sequence>
<keyword evidence="1" id="KW-0946">Virion</keyword>
<name>A0A5C4SBL8_CHLTI</name>
<evidence type="ECO:0000313" key="2">
    <source>
        <dbReference type="Proteomes" id="UP000308271"/>
    </source>
</evidence>
<organism evidence="1 2">
    <name type="scientific">Chlorobaculum thiosulfatiphilum</name>
    <name type="common">Chlorobium limicola f.sp. thiosulfatophilum</name>
    <dbReference type="NCBI Taxonomy" id="115852"/>
    <lineage>
        <taxon>Bacteria</taxon>
        <taxon>Pseudomonadati</taxon>
        <taxon>Chlorobiota</taxon>
        <taxon>Chlorobiia</taxon>
        <taxon>Chlorobiales</taxon>
        <taxon>Chlorobiaceae</taxon>
        <taxon>Chlorobaculum</taxon>
    </lineage>
</organism>
<dbReference type="OrthoDB" id="595389at2"/>
<comment type="caution">
    <text evidence="1">The sequence shown here is derived from an EMBL/GenBank/DDBJ whole genome shotgun (WGS) entry which is preliminary data.</text>
</comment>
<dbReference type="Proteomes" id="UP000308271">
    <property type="component" value="Unassembled WGS sequence"/>
</dbReference>
<dbReference type="EMBL" id="VDCH01000002">
    <property type="protein sequence ID" value="TNJ40131.1"/>
    <property type="molecule type" value="Genomic_DNA"/>
</dbReference>
<evidence type="ECO:0000313" key="1">
    <source>
        <dbReference type="EMBL" id="TNJ40131.1"/>
    </source>
</evidence>
<accession>A0A5C4SBL8</accession>
<keyword evidence="2" id="KW-1185">Reference proteome</keyword>
<gene>
    <name evidence="1" type="ORF">FGF66_01970</name>
</gene>
<dbReference type="AlphaFoldDB" id="A0A5C4SBL8"/>
<protein>
    <submittedName>
        <fullName evidence="1">Chlorosome envelope protein B</fullName>
    </submittedName>
</protein>
<reference evidence="1 2" key="1">
    <citation type="submission" date="2019-05" db="EMBL/GenBank/DDBJ databases">
        <title>Draft Whole-Genome sequence of the green sulfur bacterium Chlorobaculum thiosulfatiphilum DSM 249.</title>
        <authorList>
            <person name="Meyer T.E."/>
            <person name="Kyndt J.A."/>
        </authorList>
    </citation>
    <scope>NUCLEOTIDE SEQUENCE [LARGE SCALE GENOMIC DNA]</scope>
    <source>
        <strain evidence="1 2">DSM 249</strain>
    </source>
</reference>
<proteinExistence type="predicted"/>
<keyword evidence="1" id="KW-0261">Viral envelope protein</keyword>